<keyword evidence="3" id="KW-1185">Reference proteome</keyword>
<keyword evidence="1" id="KW-0812">Transmembrane</keyword>
<accession>A0A1G9D3Q2</accession>
<keyword evidence="1" id="KW-1133">Transmembrane helix</keyword>
<evidence type="ECO:0000313" key="2">
    <source>
        <dbReference type="EMBL" id="SDK58539.1"/>
    </source>
</evidence>
<evidence type="ECO:0000313" key="3">
    <source>
        <dbReference type="Proteomes" id="UP000199202"/>
    </source>
</evidence>
<dbReference type="EMBL" id="FNDJ01000017">
    <property type="protein sequence ID" value="SDK58539.1"/>
    <property type="molecule type" value="Genomic_DNA"/>
</dbReference>
<dbReference type="STRING" id="633440.SAMN05421869_1175"/>
<name>A0A1G9D3Q2_9ACTN</name>
<dbReference type="AlphaFoldDB" id="A0A1G9D3Q2"/>
<proteinExistence type="predicted"/>
<protein>
    <submittedName>
        <fullName evidence="2">Uncharacterized protein</fullName>
    </submittedName>
</protein>
<reference evidence="2 3" key="1">
    <citation type="submission" date="2016-10" db="EMBL/GenBank/DDBJ databases">
        <authorList>
            <person name="de Groot N.N."/>
        </authorList>
    </citation>
    <scope>NUCLEOTIDE SEQUENCE [LARGE SCALE GENOMIC DNA]</scope>
    <source>
        <strain evidence="2 3">CGMCC 4.6533</strain>
    </source>
</reference>
<evidence type="ECO:0000256" key="1">
    <source>
        <dbReference type="SAM" id="Phobius"/>
    </source>
</evidence>
<organism evidence="2 3">
    <name type="scientific">Nonomuraea jiangxiensis</name>
    <dbReference type="NCBI Taxonomy" id="633440"/>
    <lineage>
        <taxon>Bacteria</taxon>
        <taxon>Bacillati</taxon>
        <taxon>Actinomycetota</taxon>
        <taxon>Actinomycetes</taxon>
        <taxon>Streptosporangiales</taxon>
        <taxon>Streptosporangiaceae</taxon>
        <taxon>Nonomuraea</taxon>
    </lineage>
</organism>
<dbReference type="Proteomes" id="UP000199202">
    <property type="component" value="Unassembled WGS sequence"/>
</dbReference>
<sequence>MSARLSAYFSLPYAARATRAGSAVARAGSALARAGAVVIRAALAVAVPMVVAAVPVGFGSRAMVRAEPATALRRRVVPGGLPVRGRSVHALSGRRDAVLGCLPGGVPVRAVAIIDPYRPAAVVTAAVAAVAW</sequence>
<feature type="transmembrane region" description="Helical" evidence="1">
    <location>
        <begin position="37"/>
        <end position="58"/>
    </location>
</feature>
<gene>
    <name evidence="2" type="ORF">SAMN05421869_1175</name>
</gene>
<dbReference type="RefSeq" id="WP_090940504.1">
    <property type="nucleotide sequence ID" value="NZ_FNDJ01000017.1"/>
</dbReference>
<keyword evidence="1" id="KW-0472">Membrane</keyword>